<evidence type="ECO:0000313" key="2">
    <source>
        <dbReference type="Proteomes" id="UP001383192"/>
    </source>
</evidence>
<dbReference type="Proteomes" id="UP001383192">
    <property type="component" value="Unassembled WGS sequence"/>
</dbReference>
<organism evidence="1 2">
    <name type="scientific">Paramarasmius palmivorus</name>
    <dbReference type="NCBI Taxonomy" id="297713"/>
    <lineage>
        <taxon>Eukaryota</taxon>
        <taxon>Fungi</taxon>
        <taxon>Dikarya</taxon>
        <taxon>Basidiomycota</taxon>
        <taxon>Agaricomycotina</taxon>
        <taxon>Agaricomycetes</taxon>
        <taxon>Agaricomycetidae</taxon>
        <taxon>Agaricales</taxon>
        <taxon>Marasmiineae</taxon>
        <taxon>Marasmiaceae</taxon>
        <taxon>Paramarasmius</taxon>
    </lineage>
</organism>
<accession>A0AAW0CMU2</accession>
<name>A0AAW0CMU2_9AGAR</name>
<sequence length="124" mass="14268">MSVSELMEWKKGNTRTYFWSLDEDGHSKMSMEECRQWGVPELESWHAKGPLLFSWPSDVYTALRKWQVARGFDPSTTDFAQSLGFPELEILGANTNRNRDEVQFEVIDAGGETDSDLEWELVTS</sequence>
<reference evidence="1 2" key="1">
    <citation type="submission" date="2024-01" db="EMBL/GenBank/DDBJ databases">
        <title>A draft genome for a cacao thread blight-causing isolate of Paramarasmius palmivorus.</title>
        <authorList>
            <person name="Baruah I.K."/>
            <person name="Bukari Y."/>
            <person name="Amoako-Attah I."/>
            <person name="Meinhardt L.W."/>
            <person name="Bailey B.A."/>
            <person name="Cohen S.P."/>
        </authorList>
    </citation>
    <scope>NUCLEOTIDE SEQUENCE [LARGE SCALE GENOMIC DNA]</scope>
    <source>
        <strain evidence="1 2">GH-12</strain>
    </source>
</reference>
<dbReference type="AlphaFoldDB" id="A0AAW0CMU2"/>
<gene>
    <name evidence="1" type="ORF">VNI00_010036</name>
</gene>
<evidence type="ECO:0000313" key="1">
    <source>
        <dbReference type="EMBL" id="KAK7040230.1"/>
    </source>
</evidence>
<dbReference type="EMBL" id="JAYKXP010000038">
    <property type="protein sequence ID" value="KAK7040230.1"/>
    <property type="molecule type" value="Genomic_DNA"/>
</dbReference>
<comment type="caution">
    <text evidence="1">The sequence shown here is derived from an EMBL/GenBank/DDBJ whole genome shotgun (WGS) entry which is preliminary data.</text>
</comment>
<keyword evidence="2" id="KW-1185">Reference proteome</keyword>
<proteinExistence type="predicted"/>
<protein>
    <submittedName>
        <fullName evidence="1">Uncharacterized protein</fullName>
    </submittedName>
</protein>